<dbReference type="PANTHER" id="PTHR37936">
    <property type="entry name" value="TRANSPOSASE INSC FOR INSERTION ELEMENT IS2A-RELATED"/>
    <property type="match status" value="1"/>
</dbReference>
<dbReference type="RefSeq" id="WP_377801821.1">
    <property type="nucleotide sequence ID" value="NZ_JBHSLW010000108.1"/>
</dbReference>
<comment type="caution">
    <text evidence="2">The sequence shown here is derived from an EMBL/GenBank/DDBJ whole genome shotgun (WGS) entry which is preliminary data.</text>
</comment>
<evidence type="ECO:0000256" key="1">
    <source>
        <dbReference type="SAM" id="MobiDB-lite"/>
    </source>
</evidence>
<dbReference type="SUPFAM" id="SSF48295">
    <property type="entry name" value="TrpR-like"/>
    <property type="match status" value="1"/>
</dbReference>
<sequence>MLKTAALVGVHWSDDDKARIVAESYEPGATVSEVARRHAMSPQQLFGWRRLLRRAPETVSPRSAPMFVPAVIEAAVAEPKPVRQSAKRRRRTRRAPSRSSDGIEFEIDGVVVRVGSGASPKAIAAVIGALKGGS</sequence>
<evidence type="ECO:0000313" key="2">
    <source>
        <dbReference type="EMBL" id="MFC5423761.1"/>
    </source>
</evidence>
<evidence type="ECO:0000313" key="3">
    <source>
        <dbReference type="Proteomes" id="UP001596053"/>
    </source>
</evidence>
<proteinExistence type="predicted"/>
<gene>
    <name evidence="2" type="ORF">ACFPOB_29975</name>
</gene>
<protein>
    <submittedName>
        <fullName evidence="2">Transposase</fullName>
    </submittedName>
</protein>
<name>A0ABW0J0Y5_9HYPH</name>
<feature type="compositionally biased region" description="Basic residues" evidence="1">
    <location>
        <begin position="85"/>
        <end position="96"/>
    </location>
</feature>
<dbReference type="Proteomes" id="UP001596053">
    <property type="component" value="Unassembled WGS sequence"/>
</dbReference>
<dbReference type="InterPro" id="IPR002514">
    <property type="entry name" value="Transposase_8"/>
</dbReference>
<dbReference type="PANTHER" id="PTHR37936:SF3">
    <property type="entry name" value="TRANSPOSASE INSC FOR INSERTION ELEMENT IS2A-RELATED"/>
    <property type="match status" value="1"/>
</dbReference>
<organism evidence="2 3">
    <name type="scientific">Bosea eneae</name>
    <dbReference type="NCBI Taxonomy" id="151454"/>
    <lineage>
        <taxon>Bacteria</taxon>
        <taxon>Pseudomonadati</taxon>
        <taxon>Pseudomonadota</taxon>
        <taxon>Alphaproteobacteria</taxon>
        <taxon>Hyphomicrobiales</taxon>
        <taxon>Boseaceae</taxon>
        <taxon>Bosea</taxon>
    </lineage>
</organism>
<keyword evidence="3" id="KW-1185">Reference proteome</keyword>
<accession>A0ABW0J0Y5</accession>
<dbReference type="Pfam" id="PF01527">
    <property type="entry name" value="HTH_Tnp_1"/>
    <property type="match status" value="1"/>
</dbReference>
<reference evidence="3" key="1">
    <citation type="journal article" date="2019" name="Int. J. Syst. Evol. Microbiol.">
        <title>The Global Catalogue of Microorganisms (GCM) 10K type strain sequencing project: providing services to taxonomists for standard genome sequencing and annotation.</title>
        <authorList>
            <consortium name="The Broad Institute Genomics Platform"/>
            <consortium name="The Broad Institute Genome Sequencing Center for Infectious Disease"/>
            <person name="Wu L."/>
            <person name="Ma J."/>
        </authorList>
    </citation>
    <scope>NUCLEOTIDE SEQUENCE [LARGE SCALE GENOMIC DNA]</scope>
    <source>
        <strain evidence="3">NCAIM B.01391</strain>
    </source>
</reference>
<dbReference type="EMBL" id="JBHSLW010000108">
    <property type="protein sequence ID" value="MFC5423761.1"/>
    <property type="molecule type" value="Genomic_DNA"/>
</dbReference>
<dbReference type="InterPro" id="IPR010921">
    <property type="entry name" value="Trp_repressor/repl_initiator"/>
</dbReference>
<feature type="region of interest" description="Disordered" evidence="1">
    <location>
        <begin position="79"/>
        <end position="100"/>
    </location>
</feature>
<dbReference type="NCBIfam" id="NF047595">
    <property type="entry name" value="IS66_ISRel24_TnpA"/>
    <property type="match status" value="1"/>
</dbReference>